<feature type="domain" description="DUF753" evidence="2">
    <location>
        <begin position="183"/>
        <end position="257"/>
    </location>
</feature>
<feature type="domain" description="DUF753" evidence="2">
    <location>
        <begin position="355"/>
        <end position="431"/>
    </location>
</feature>
<organism evidence="3 4">
    <name type="scientific">Glossina brevipalpis</name>
    <dbReference type="NCBI Taxonomy" id="37001"/>
    <lineage>
        <taxon>Eukaryota</taxon>
        <taxon>Metazoa</taxon>
        <taxon>Ecdysozoa</taxon>
        <taxon>Arthropoda</taxon>
        <taxon>Hexapoda</taxon>
        <taxon>Insecta</taxon>
        <taxon>Pterygota</taxon>
        <taxon>Neoptera</taxon>
        <taxon>Endopterygota</taxon>
        <taxon>Diptera</taxon>
        <taxon>Brachycera</taxon>
        <taxon>Muscomorpha</taxon>
        <taxon>Hippoboscoidea</taxon>
        <taxon>Glossinidae</taxon>
        <taxon>Glossina</taxon>
    </lineage>
</organism>
<feature type="domain" description="DUF753" evidence="2">
    <location>
        <begin position="32"/>
        <end position="102"/>
    </location>
</feature>
<dbReference type="AlphaFoldDB" id="A0A1A9WZI1"/>
<sequence length="466" mass="52680">MPTFPINFFIIFLIFFKITASFQAESNEQEKLSCYHCTSTEDNIDCNSDLTQFKPKLCEKYQDVCYIKVGMTGNVIRGCVANYAIGNCEAPSCFTCNFDGCNDHNTCKSCSINNDTCSRTDVSDKKFDEICESSQTQCLVKVADGGKVERRCAQESDYCFNNKTCKLCSGPLCNGGIFPEDRLSCFQCNGTDCKYSFQPLTQGSYCSNYVENDKCYVYGDNESSMQRGCVSDDMNPCAMGNQNTAKCLICDKNHDCNNRPYKSPQILKCIECESTKENIHCLNSQDQSLAKSCSKKDLLYTDEELCYTHLKNSSAKRGCLYDHMANKDECKEEDGCEKCSGMNGCNNKEITINFSCIVCRSDTNKKCRNDAKHLRGTSCRTDVGWNKGCFYGIWNDIVIRGCYVDAHEQMQYICSDKNNSQCHVCETSDCNISVVSKANELNLSINLQLKYFLSLFVLKFYFIQMF</sequence>
<dbReference type="Proteomes" id="UP000091820">
    <property type="component" value="Unassembled WGS sequence"/>
</dbReference>
<dbReference type="VEuPathDB" id="VectorBase:GBRI038466"/>
<reference evidence="4" key="1">
    <citation type="submission" date="2014-03" db="EMBL/GenBank/DDBJ databases">
        <authorList>
            <person name="Aksoy S."/>
            <person name="Warren W."/>
            <person name="Wilson R.K."/>
        </authorList>
    </citation>
    <scope>NUCLEOTIDE SEQUENCE [LARGE SCALE GENOMIC DNA]</scope>
    <source>
        <strain evidence="4">IAEA</strain>
    </source>
</reference>
<dbReference type="PANTHER" id="PTHR21721">
    <property type="entry name" value="GH09876P-RELATED"/>
    <property type="match status" value="1"/>
</dbReference>
<protein>
    <recommendedName>
        <fullName evidence="2">DUF753 domain-containing protein</fullName>
    </recommendedName>
</protein>
<keyword evidence="1" id="KW-0732">Signal</keyword>
<dbReference type="EnsemblMetazoa" id="GBRI038466-RA">
    <property type="protein sequence ID" value="GBRI038466-PA"/>
    <property type="gene ID" value="GBRI038466"/>
</dbReference>
<feature type="signal peptide" evidence="1">
    <location>
        <begin position="1"/>
        <end position="21"/>
    </location>
</feature>
<evidence type="ECO:0000256" key="1">
    <source>
        <dbReference type="SAM" id="SignalP"/>
    </source>
</evidence>
<reference evidence="3" key="2">
    <citation type="submission" date="2020-05" db="UniProtKB">
        <authorList>
            <consortium name="EnsemblMetazoa"/>
        </authorList>
    </citation>
    <scope>IDENTIFICATION</scope>
    <source>
        <strain evidence="3">IAEA</strain>
    </source>
</reference>
<name>A0A1A9WZI1_9MUSC</name>
<accession>A0A1A9WZI1</accession>
<evidence type="ECO:0000313" key="3">
    <source>
        <dbReference type="EnsemblMetazoa" id="GBRI038466-PA"/>
    </source>
</evidence>
<dbReference type="InterPro" id="IPR008472">
    <property type="entry name" value="DUF753"/>
</dbReference>
<feature type="chain" id="PRO_5008400897" description="DUF753 domain-containing protein" evidence="1">
    <location>
        <begin position="22"/>
        <end position="466"/>
    </location>
</feature>
<proteinExistence type="predicted"/>
<evidence type="ECO:0000313" key="4">
    <source>
        <dbReference type="Proteomes" id="UP000091820"/>
    </source>
</evidence>
<dbReference type="Pfam" id="PF05444">
    <property type="entry name" value="DUF753"/>
    <property type="match status" value="3"/>
</dbReference>
<evidence type="ECO:0000259" key="2">
    <source>
        <dbReference type="Pfam" id="PF05444"/>
    </source>
</evidence>
<keyword evidence="4" id="KW-1185">Reference proteome</keyword>